<organism evidence="1 2">
    <name type="scientific">Leptospira kirschneri serovar Bulgarica str. Nikolaevo</name>
    <dbReference type="NCBI Taxonomy" id="1240687"/>
    <lineage>
        <taxon>Bacteria</taxon>
        <taxon>Pseudomonadati</taxon>
        <taxon>Spirochaetota</taxon>
        <taxon>Spirochaetia</taxon>
        <taxon>Leptospirales</taxon>
        <taxon>Leptospiraceae</taxon>
        <taxon>Leptospira</taxon>
    </lineage>
</organism>
<name>M6FCF6_9LEPT</name>
<accession>M6FCF6</accession>
<comment type="caution">
    <text evidence="1">The sequence shown here is derived from an EMBL/GenBank/DDBJ whole genome shotgun (WGS) entry which is preliminary data.</text>
</comment>
<evidence type="ECO:0000313" key="2">
    <source>
        <dbReference type="Proteomes" id="UP000011980"/>
    </source>
</evidence>
<dbReference type="EMBL" id="ANCE01000013">
    <property type="protein sequence ID" value="EMK26100.1"/>
    <property type="molecule type" value="Genomic_DNA"/>
</dbReference>
<protein>
    <submittedName>
        <fullName evidence="1">Uncharacterized protein</fullName>
    </submittedName>
</protein>
<dbReference type="AlphaFoldDB" id="M6FCF6"/>
<sequence>YNFKRREKTANATVSVGTPTFFKNLPDRLKIFFFRF</sequence>
<feature type="non-terminal residue" evidence="1">
    <location>
        <position position="1"/>
    </location>
</feature>
<dbReference type="Proteomes" id="UP000011980">
    <property type="component" value="Unassembled WGS sequence"/>
</dbReference>
<proteinExistence type="predicted"/>
<gene>
    <name evidence="1" type="ORF">LEP1GSC008_0671</name>
</gene>
<evidence type="ECO:0000313" key="1">
    <source>
        <dbReference type="EMBL" id="EMK26100.1"/>
    </source>
</evidence>
<reference evidence="1 2" key="1">
    <citation type="submission" date="2013-01" db="EMBL/GenBank/DDBJ databases">
        <authorList>
            <person name="Harkins D.M."/>
            <person name="Durkin A.S."/>
            <person name="Brinkac L.M."/>
            <person name="Haft D.H."/>
            <person name="Selengut J.D."/>
            <person name="Sanka R."/>
            <person name="DePew J."/>
            <person name="Purushe J."/>
            <person name="Galloway R.L."/>
            <person name="Vinetz J.M."/>
            <person name="Sutton G.G."/>
            <person name="Nierman W.C."/>
            <person name="Fouts D.E."/>
        </authorList>
    </citation>
    <scope>NUCLEOTIDE SEQUENCE [LARGE SCALE GENOMIC DNA]</scope>
    <source>
        <strain evidence="1 2">Nikolaevo</strain>
    </source>
</reference>